<evidence type="ECO:0000256" key="3">
    <source>
        <dbReference type="ARBA" id="ARBA00022519"/>
    </source>
</evidence>
<dbReference type="GO" id="GO:0140114">
    <property type="term" value="P:cellular detoxification of fluoride"/>
    <property type="evidence" value="ECO:0007669"/>
    <property type="project" value="UniProtKB-UniRule"/>
</dbReference>
<protein>
    <recommendedName>
        <fullName evidence="12">Fluoride-specific ion channel FluC</fullName>
    </recommendedName>
</protein>
<gene>
    <name evidence="12 13" type="primary">crcB</name>
    <name evidence="12" type="synonym">fluC</name>
    <name evidence="13" type="ORF">FY036_03010</name>
</gene>
<dbReference type="InterPro" id="IPR003691">
    <property type="entry name" value="FluC"/>
</dbReference>
<evidence type="ECO:0000256" key="5">
    <source>
        <dbReference type="ARBA" id="ARBA00022989"/>
    </source>
</evidence>
<evidence type="ECO:0000256" key="7">
    <source>
        <dbReference type="ARBA" id="ARBA00023065"/>
    </source>
</evidence>
<keyword evidence="5 12" id="KW-1133">Transmembrane helix</keyword>
<keyword evidence="2 12" id="KW-1003">Cell membrane</keyword>
<comment type="subcellular location">
    <subcellularLocation>
        <location evidence="1 12">Cell membrane</location>
        <topology evidence="1 12">Multi-pass membrane protein</topology>
    </subcellularLocation>
</comment>
<reference evidence="13 14" key="2">
    <citation type="submission" date="2019-09" db="EMBL/GenBank/DDBJ databases">
        <title>Mesorhizobium sp. MaA-C15 isolated from Microcystis aeruginosa.</title>
        <authorList>
            <person name="Jeong S.E."/>
            <person name="Jin H.M."/>
            <person name="Jeon C.O."/>
        </authorList>
    </citation>
    <scope>NUCLEOTIDE SEQUENCE [LARGE SCALE GENOMIC DNA]</scope>
    <source>
        <strain evidence="13 14">MaA-C15</strain>
    </source>
</reference>
<keyword evidence="8 12" id="KW-0472">Membrane</keyword>
<keyword evidence="12" id="KW-0479">Metal-binding</keyword>
<dbReference type="Proteomes" id="UP000323258">
    <property type="component" value="Unassembled WGS sequence"/>
</dbReference>
<feature type="transmembrane region" description="Helical" evidence="12">
    <location>
        <begin position="35"/>
        <end position="55"/>
    </location>
</feature>
<comment type="catalytic activity">
    <reaction evidence="11">
        <text>fluoride(in) = fluoride(out)</text>
        <dbReference type="Rhea" id="RHEA:76159"/>
        <dbReference type="ChEBI" id="CHEBI:17051"/>
    </reaction>
    <physiologicalReaction direction="left-to-right" evidence="11">
        <dbReference type="Rhea" id="RHEA:76160"/>
    </physiologicalReaction>
</comment>
<feature type="binding site" evidence="12">
    <location>
        <position position="75"/>
    </location>
    <ligand>
        <name>Na(+)</name>
        <dbReference type="ChEBI" id="CHEBI:29101"/>
        <note>structural</note>
    </ligand>
</feature>
<comment type="similarity">
    <text evidence="10 12">Belongs to the fluoride channel Fluc/FEX (TC 1.A.43) family.</text>
</comment>
<dbReference type="GO" id="GO:0062054">
    <property type="term" value="F:fluoride channel activity"/>
    <property type="evidence" value="ECO:0007669"/>
    <property type="project" value="UniProtKB-UniRule"/>
</dbReference>
<evidence type="ECO:0000256" key="2">
    <source>
        <dbReference type="ARBA" id="ARBA00022475"/>
    </source>
</evidence>
<keyword evidence="6 12" id="KW-0915">Sodium</keyword>
<dbReference type="PANTHER" id="PTHR28259">
    <property type="entry name" value="FLUORIDE EXPORT PROTEIN 1-RELATED"/>
    <property type="match status" value="1"/>
</dbReference>
<evidence type="ECO:0000256" key="8">
    <source>
        <dbReference type="ARBA" id="ARBA00023136"/>
    </source>
</evidence>
<dbReference type="NCBIfam" id="TIGR00494">
    <property type="entry name" value="crcB"/>
    <property type="match status" value="1"/>
</dbReference>
<evidence type="ECO:0000256" key="12">
    <source>
        <dbReference type="HAMAP-Rule" id="MF_00454"/>
    </source>
</evidence>
<feature type="transmembrane region" description="Helical" evidence="12">
    <location>
        <begin position="67"/>
        <end position="91"/>
    </location>
</feature>
<sequence length="125" mass="13103">MYHFLVVAAGGAIGAGMRHLTNVAALRLLGPAYPWGTLAVNLLGCLFMGVFIELLARRFGGSAELKLFVATGLLGGFTTFSAFSLDFAVLYERGALVQAFGYVAASVVLSIGALFVGLWLARSLA</sequence>
<dbReference type="OrthoDB" id="9806299at2"/>
<keyword evidence="3" id="KW-0997">Cell inner membrane</keyword>
<evidence type="ECO:0000256" key="10">
    <source>
        <dbReference type="ARBA" id="ARBA00035120"/>
    </source>
</evidence>
<keyword evidence="14" id="KW-1185">Reference proteome</keyword>
<evidence type="ECO:0000313" key="13">
    <source>
        <dbReference type="EMBL" id="TYR35257.1"/>
    </source>
</evidence>
<keyword evidence="12" id="KW-0813">Transport</keyword>
<accession>A0A5D4H3R9</accession>
<proteinExistence type="inferred from homology"/>
<dbReference type="RefSeq" id="WP_148913221.1">
    <property type="nucleotide sequence ID" value="NZ_VSZS01000053.1"/>
</dbReference>
<reference evidence="13 14" key="1">
    <citation type="submission" date="2019-08" db="EMBL/GenBank/DDBJ databases">
        <authorList>
            <person name="Seo Y.L."/>
        </authorList>
    </citation>
    <scope>NUCLEOTIDE SEQUENCE [LARGE SCALE GENOMIC DNA]</scope>
    <source>
        <strain evidence="13 14">MaA-C15</strain>
    </source>
</reference>
<comment type="activity regulation">
    <text evidence="12">Na(+) is not transported, but it plays an essential structural role and its presence is essential for fluoride channel function.</text>
</comment>
<dbReference type="Pfam" id="PF02537">
    <property type="entry name" value="CRCB"/>
    <property type="match status" value="1"/>
</dbReference>
<comment type="caution">
    <text evidence="13">The sequence shown here is derived from an EMBL/GenBank/DDBJ whole genome shotgun (WGS) entry which is preliminary data.</text>
</comment>
<evidence type="ECO:0000256" key="6">
    <source>
        <dbReference type="ARBA" id="ARBA00023053"/>
    </source>
</evidence>
<keyword evidence="7 12" id="KW-0406">Ion transport</keyword>
<dbReference type="GO" id="GO:0005886">
    <property type="term" value="C:plasma membrane"/>
    <property type="evidence" value="ECO:0007669"/>
    <property type="project" value="UniProtKB-SubCell"/>
</dbReference>
<evidence type="ECO:0000256" key="4">
    <source>
        <dbReference type="ARBA" id="ARBA00022692"/>
    </source>
</evidence>
<keyword evidence="9 12" id="KW-0407">Ion channel</keyword>
<evidence type="ECO:0000256" key="1">
    <source>
        <dbReference type="ARBA" id="ARBA00004651"/>
    </source>
</evidence>
<evidence type="ECO:0000256" key="11">
    <source>
        <dbReference type="ARBA" id="ARBA00035585"/>
    </source>
</evidence>
<dbReference type="AlphaFoldDB" id="A0A5D4H3R9"/>
<feature type="transmembrane region" description="Helical" evidence="12">
    <location>
        <begin position="97"/>
        <end position="121"/>
    </location>
</feature>
<comment type="function">
    <text evidence="12">Fluoride-specific ion channel. Important for reducing fluoride concentration in the cell, thus reducing its toxicity.</text>
</comment>
<organism evidence="13 14">
    <name type="scientific">Neoaquamicrobium microcysteis</name>
    <dbReference type="NCBI Taxonomy" id="2682781"/>
    <lineage>
        <taxon>Bacteria</taxon>
        <taxon>Pseudomonadati</taxon>
        <taxon>Pseudomonadota</taxon>
        <taxon>Alphaproteobacteria</taxon>
        <taxon>Hyphomicrobiales</taxon>
        <taxon>Phyllobacteriaceae</taxon>
        <taxon>Neoaquamicrobium</taxon>
    </lineage>
</organism>
<evidence type="ECO:0000313" key="14">
    <source>
        <dbReference type="Proteomes" id="UP000323258"/>
    </source>
</evidence>
<dbReference type="GO" id="GO:0046872">
    <property type="term" value="F:metal ion binding"/>
    <property type="evidence" value="ECO:0007669"/>
    <property type="project" value="UniProtKB-KW"/>
</dbReference>
<keyword evidence="4 12" id="KW-0812">Transmembrane</keyword>
<dbReference type="HAMAP" id="MF_00454">
    <property type="entry name" value="FluC"/>
    <property type="match status" value="1"/>
</dbReference>
<dbReference type="PANTHER" id="PTHR28259:SF1">
    <property type="entry name" value="FLUORIDE EXPORT PROTEIN 1-RELATED"/>
    <property type="match status" value="1"/>
</dbReference>
<feature type="binding site" evidence="12">
    <location>
        <position position="78"/>
    </location>
    <ligand>
        <name>Na(+)</name>
        <dbReference type="ChEBI" id="CHEBI:29101"/>
        <note>structural</note>
    </ligand>
</feature>
<dbReference type="EMBL" id="VSZS01000053">
    <property type="protein sequence ID" value="TYR35257.1"/>
    <property type="molecule type" value="Genomic_DNA"/>
</dbReference>
<dbReference type="NCBIfam" id="NF010791">
    <property type="entry name" value="PRK14195.1"/>
    <property type="match status" value="1"/>
</dbReference>
<evidence type="ECO:0000256" key="9">
    <source>
        <dbReference type="ARBA" id="ARBA00023303"/>
    </source>
</evidence>
<name>A0A5D4H3R9_9HYPH</name>